<dbReference type="Proteomes" id="UP000027238">
    <property type="component" value="Unassembled WGS sequence"/>
</dbReference>
<organism evidence="2 3">
    <name type="scientific">Colletotrichum sublineola</name>
    <name type="common">Sorghum anthracnose fungus</name>
    <dbReference type="NCBI Taxonomy" id="1173701"/>
    <lineage>
        <taxon>Eukaryota</taxon>
        <taxon>Fungi</taxon>
        <taxon>Dikarya</taxon>
        <taxon>Ascomycota</taxon>
        <taxon>Pezizomycotina</taxon>
        <taxon>Sordariomycetes</taxon>
        <taxon>Hypocreomycetidae</taxon>
        <taxon>Glomerellales</taxon>
        <taxon>Glomerellaceae</taxon>
        <taxon>Colletotrichum</taxon>
        <taxon>Colletotrichum graminicola species complex</taxon>
    </lineage>
</organism>
<dbReference type="AlphaFoldDB" id="A0A066XM08"/>
<evidence type="ECO:0000256" key="1">
    <source>
        <dbReference type="SAM" id="MobiDB-lite"/>
    </source>
</evidence>
<dbReference type="EMBL" id="JMSE01000377">
    <property type="protein sequence ID" value="KDN70208.1"/>
    <property type="molecule type" value="Genomic_DNA"/>
</dbReference>
<feature type="region of interest" description="Disordered" evidence="1">
    <location>
        <begin position="110"/>
        <end position="135"/>
    </location>
</feature>
<sequence length="171" mass="18067">MAFLLIAGSGDRAGLANAVPAKARPVGRPEELRHLPDVLAREEAFRQREGSGLHGTASLAEADRMGASWTRPSDVYINTVALHSAPSTRGPDTLAFNPSRWLQPADAAAAVSGDEEEGEVKKGGDGDQSPASQFITPSRGTYLHWSGGSRAFSSDVHVVVYLCDLKKDGLG</sequence>
<dbReference type="HOGENOM" id="CLU_1562800_0_0_1"/>
<evidence type="ECO:0000313" key="2">
    <source>
        <dbReference type="EMBL" id="KDN70208.1"/>
    </source>
</evidence>
<comment type="caution">
    <text evidence="2">The sequence shown here is derived from an EMBL/GenBank/DDBJ whole genome shotgun (WGS) entry which is preliminary data.</text>
</comment>
<dbReference type="OrthoDB" id="1470350at2759"/>
<accession>A0A066XM08</accession>
<name>A0A066XM08_COLSU</name>
<protein>
    <submittedName>
        <fullName evidence="2">Uncharacterized protein</fullName>
    </submittedName>
</protein>
<keyword evidence="3" id="KW-1185">Reference proteome</keyword>
<proteinExistence type="predicted"/>
<gene>
    <name evidence="2" type="ORF">CSUB01_09124</name>
</gene>
<reference evidence="3" key="1">
    <citation type="journal article" date="2014" name="Genome Announc.">
        <title>Draft genome sequence of Colletotrichum sublineola, a destructive pathogen of cultivated sorghum.</title>
        <authorList>
            <person name="Baroncelli R."/>
            <person name="Sanz-Martin J.M."/>
            <person name="Rech G.E."/>
            <person name="Sukno S.A."/>
            <person name="Thon M.R."/>
        </authorList>
    </citation>
    <scope>NUCLEOTIDE SEQUENCE [LARGE SCALE GENOMIC DNA]</scope>
    <source>
        <strain evidence="3">TX430BB</strain>
    </source>
</reference>
<evidence type="ECO:0000313" key="3">
    <source>
        <dbReference type="Proteomes" id="UP000027238"/>
    </source>
</evidence>